<organism evidence="2 3">
    <name type="scientific">Flaviflexus salsibiostraticola</name>
    <dbReference type="NCBI Taxonomy" id="1282737"/>
    <lineage>
        <taxon>Bacteria</taxon>
        <taxon>Bacillati</taxon>
        <taxon>Actinomycetota</taxon>
        <taxon>Actinomycetes</taxon>
        <taxon>Actinomycetales</taxon>
        <taxon>Actinomycetaceae</taxon>
        <taxon>Flaviflexus</taxon>
    </lineage>
</organism>
<evidence type="ECO:0000259" key="1">
    <source>
        <dbReference type="SMART" id="SM00382"/>
    </source>
</evidence>
<dbReference type="Gene3D" id="3.40.50.300">
    <property type="entry name" value="P-loop containing nucleotide triphosphate hydrolases"/>
    <property type="match status" value="2"/>
</dbReference>
<dbReference type="PANTHER" id="PTHR43581">
    <property type="entry name" value="ATP/GTP PHOSPHATASE"/>
    <property type="match status" value="1"/>
</dbReference>
<dbReference type="SUPFAM" id="SSF52540">
    <property type="entry name" value="P-loop containing nucleoside triphosphate hydrolases"/>
    <property type="match status" value="1"/>
</dbReference>
<dbReference type="InterPro" id="IPR003959">
    <property type="entry name" value="ATPase_AAA_core"/>
</dbReference>
<protein>
    <submittedName>
        <fullName evidence="2">ATP-binding protein</fullName>
    </submittedName>
</protein>
<evidence type="ECO:0000313" key="2">
    <source>
        <dbReference type="EMBL" id="AZN29220.1"/>
    </source>
</evidence>
<dbReference type="EMBL" id="CP034438">
    <property type="protein sequence ID" value="AZN29220.1"/>
    <property type="molecule type" value="Genomic_DNA"/>
</dbReference>
<dbReference type="PANTHER" id="PTHR43581:SF4">
    <property type="entry name" value="ATP_GTP PHOSPHATASE"/>
    <property type="match status" value="1"/>
</dbReference>
<keyword evidence="3" id="KW-1185">Reference proteome</keyword>
<dbReference type="Proteomes" id="UP000270021">
    <property type="component" value="Chromosome"/>
</dbReference>
<dbReference type="InterPro" id="IPR027417">
    <property type="entry name" value="P-loop_NTPase"/>
</dbReference>
<dbReference type="RefSeq" id="WP_126038577.1">
    <property type="nucleotide sequence ID" value="NZ_CP034438.1"/>
</dbReference>
<gene>
    <name evidence="2" type="ORF">EJO69_02075</name>
</gene>
<dbReference type="InterPro" id="IPR003593">
    <property type="entry name" value="AAA+_ATPase"/>
</dbReference>
<dbReference type="AlphaFoldDB" id="A0A3Q8WSG9"/>
<accession>A0A3Q8WSG9</accession>
<proteinExistence type="predicted"/>
<keyword evidence="2" id="KW-0067">ATP-binding</keyword>
<dbReference type="GO" id="GO:0005524">
    <property type="term" value="F:ATP binding"/>
    <property type="evidence" value="ECO:0007669"/>
    <property type="project" value="UniProtKB-KW"/>
</dbReference>
<name>A0A3Q8WSG9_9ACTO</name>
<dbReference type="OrthoDB" id="3237462at2"/>
<feature type="domain" description="AAA+ ATPase" evidence="1">
    <location>
        <begin position="24"/>
        <end position="346"/>
    </location>
</feature>
<dbReference type="KEGG" id="fsl:EJO69_02075"/>
<dbReference type="GO" id="GO:0016887">
    <property type="term" value="F:ATP hydrolysis activity"/>
    <property type="evidence" value="ECO:0007669"/>
    <property type="project" value="InterPro"/>
</dbReference>
<dbReference type="SMART" id="SM00382">
    <property type="entry name" value="AAA"/>
    <property type="match status" value="1"/>
</dbReference>
<dbReference type="InterPro" id="IPR051396">
    <property type="entry name" value="Bact_Antivir_Def_Nuclease"/>
</dbReference>
<evidence type="ECO:0000313" key="3">
    <source>
        <dbReference type="Proteomes" id="UP000270021"/>
    </source>
</evidence>
<sequence length="621" mass="69578">MRVKRILTNNFAGLGSIDLKDLHTRHEIFVGGRNGVGKSQLLLAIALASRPEVFSTELHKYIRFAGSQMSIEVHFHLSEFEREAFTEVVREMNHPTLFSGNELRCRLKVSSVDYTEWTVEDDSGNPIPGQFMSNHIARTKLPFMEVTYLPADRMVERSPELTLSLSSLSREKTRSLGQQTIAQQIADWSQIHNFDVFSSLAALHYAGLLTSRASGEPSSYEADFKEIADAFERATGKRLHEPSLQRDGGIALEVEVPGGGRHRVNTLSAGELIALQILQFVKTHFETGSILLIDEPEQHLHPSLQVEIATAIRSEVGAGQLWMVTHSPNILGTIPGKDVLVLARSEATGSANVTFADTEESRLQMFEDIGVSPGLWVPGNFIAVVEGPTDEKWLRLLLPEQFASAFFVVAGSSASVASIANKFENTANVPIVFIRDRDRKSLRYVTEWNSSPARFMWTGYALESLFLDGKWIHQTFSHIDLDISAAEVDETLELCFEEQYDDAKRLWLQEKTVRHIESNDDHKVPIRDYFENAARVASKRLEFLTDANLHALESEFEEEWKSDRLAYIDPKRALGQFSSRCKVMRTKDLLMRAMIGALKADVVTSPSDLARLSSKLANLSG</sequence>
<keyword evidence="2" id="KW-0547">Nucleotide-binding</keyword>
<dbReference type="Pfam" id="PF13304">
    <property type="entry name" value="AAA_21"/>
    <property type="match status" value="1"/>
</dbReference>
<reference evidence="2 3" key="1">
    <citation type="submission" date="2018-12" db="EMBL/GenBank/DDBJ databases">
        <title>Complete genome sequence of Flaviflexus salsibiostraticola KCTC 33148.</title>
        <authorList>
            <person name="Bae J.-W."/>
        </authorList>
    </citation>
    <scope>NUCLEOTIDE SEQUENCE [LARGE SCALE GENOMIC DNA]</scope>
    <source>
        <strain evidence="2 3">KCTC 33148</strain>
    </source>
</reference>